<proteinExistence type="predicted"/>
<sequence length="134" mass="15323">MISKTEKLESSPMNEKAVFDEPLCDGYFDIIKNNIESSGRRSHTTAIVLWFISTIVLVITFLVKYKSDSDIPYGIIAGFIAITAFTIYAIKTSKKLNCLMIESIEQITKNQKILDNKNKEGEYERDQDCKIEEK</sequence>
<comment type="caution">
    <text evidence="2">The sequence shown here is derived from an EMBL/GenBank/DDBJ whole genome shotgun (WGS) entry which is preliminary data.</text>
</comment>
<dbReference type="RefSeq" id="WP_107684135.1">
    <property type="nucleotide sequence ID" value="NZ_PZKL01000038.1"/>
</dbReference>
<evidence type="ECO:0000256" key="1">
    <source>
        <dbReference type="SAM" id="Phobius"/>
    </source>
</evidence>
<dbReference type="AlphaFoldDB" id="A0A2T4MZL4"/>
<keyword evidence="1" id="KW-1133">Transmembrane helix</keyword>
<reference evidence="2 3" key="1">
    <citation type="submission" date="2018-03" db="EMBL/GenBank/DDBJ databases">
        <title>Aeromonas veronii whole genome sequencing and analysis.</title>
        <authorList>
            <person name="Xie H."/>
            <person name="Liu T."/>
            <person name="Wang K."/>
        </authorList>
    </citation>
    <scope>NUCLEOTIDE SEQUENCE [LARGE SCALE GENOMIC DNA]</scope>
    <source>
        <strain evidence="2 3">XH.VA.1</strain>
    </source>
</reference>
<keyword evidence="1" id="KW-0812">Transmembrane</keyword>
<dbReference type="Proteomes" id="UP000241986">
    <property type="component" value="Unassembled WGS sequence"/>
</dbReference>
<gene>
    <name evidence="2" type="ORF">DAA48_17025</name>
</gene>
<feature type="transmembrane region" description="Helical" evidence="1">
    <location>
        <begin position="47"/>
        <end position="65"/>
    </location>
</feature>
<keyword evidence="1" id="KW-0472">Membrane</keyword>
<name>A0A2T4MZL4_AERVE</name>
<feature type="transmembrane region" description="Helical" evidence="1">
    <location>
        <begin position="71"/>
        <end position="90"/>
    </location>
</feature>
<dbReference type="EMBL" id="PZKL01000038">
    <property type="protein sequence ID" value="PTH79966.1"/>
    <property type="molecule type" value="Genomic_DNA"/>
</dbReference>
<accession>A0A2T4MZL4</accession>
<evidence type="ECO:0000313" key="2">
    <source>
        <dbReference type="EMBL" id="PTH79966.1"/>
    </source>
</evidence>
<evidence type="ECO:0000313" key="3">
    <source>
        <dbReference type="Proteomes" id="UP000241986"/>
    </source>
</evidence>
<organism evidence="2 3">
    <name type="scientific">Aeromonas veronii</name>
    <dbReference type="NCBI Taxonomy" id="654"/>
    <lineage>
        <taxon>Bacteria</taxon>
        <taxon>Pseudomonadati</taxon>
        <taxon>Pseudomonadota</taxon>
        <taxon>Gammaproteobacteria</taxon>
        <taxon>Aeromonadales</taxon>
        <taxon>Aeromonadaceae</taxon>
        <taxon>Aeromonas</taxon>
    </lineage>
</organism>
<protein>
    <submittedName>
        <fullName evidence="2">Uncharacterized protein</fullName>
    </submittedName>
</protein>